<dbReference type="PANTHER" id="PTHR20930">
    <property type="entry name" value="OVARIAN CARCINOMA ANTIGEN CA125-RELATED"/>
    <property type="match status" value="1"/>
</dbReference>
<dbReference type="Proteomes" id="UP001605036">
    <property type="component" value="Unassembled WGS sequence"/>
</dbReference>
<dbReference type="PANTHER" id="PTHR20930:SF0">
    <property type="entry name" value="PROTEIN ILRUN"/>
    <property type="match status" value="1"/>
</dbReference>
<gene>
    <name evidence="2" type="ORF">R1flu_004145</name>
</gene>
<dbReference type="SUPFAM" id="SSF54277">
    <property type="entry name" value="CAD &amp; PB1 domains"/>
    <property type="match status" value="1"/>
</dbReference>
<reference evidence="2 3" key="1">
    <citation type="submission" date="2024-09" db="EMBL/GenBank/DDBJ databases">
        <title>Chromosome-scale assembly of Riccia fluitans.</title>
        <authorList>
            <person name="Paukszto L."/>
            <person name="Sawicki J."/>
            <person name="Karawczyk K."/>
            <person name="Piernik-Szablinska J."/>
            <person name="Szczecinska M."/>
            <person name="Mazdziarz M."/>
        </authorList>
    </citation>
    <scope>NUCLEOTIDE SEQUENCE [LARGE SCALE GENOMIC DNA]</scope>
    <source>
        <strain evidence="2">Rf_01</strain>
        <tissue evidence="2">Aerial parts of the thallus</tissue>
    </source>
</reference>
<protein>
    <recommendedName>
        <fullName evidence="1">PB1 domain-containing protein</fullName>
    </recommendedName>
</protein>
<organism evidence="2 3">
    <name type="scientific">Riccia fluitans</name>
    <dbReference type="NCBI Taxonomy" id="41844"/>
    <lineage>
        <taxon>Eukaryota</taxon>
        <taxon>Viridiplantae</taxon>
        <taxon>Streptophyta</taxon>
        <taxon>Embryophyta</taxon>
        <taxon>Marchantiophyta</taxon>
        <taxon>Marchantiopsida</taxon>
        <taxon>Marchantiidae</taxon>
        <taxon>Marchantiales</taxon>
        <taxon>Ricciaceae</taxon>
        <taxon>Riccia</taxon>
    </lineage>
</organism>
<name>A0ABD1YPG0_9MARC</name>
<feature type="domain" description="PB1" evidence="1">
    <location>
        <begin position="16"/>
        <end position="83"/>
    </location>
</feature>
<dbReference type="Gene3D" id="3.10.20.90">
    <property type="entry name" value="Phosphatidylinositol 3-kinase Catalytic Subunit, Chain A, domain 1"/>
    <property type="match status" value="1"/>
</dbReference>
<comment type="caution">
    <text evidence="2">The sequence shown here is derived from an EMBL/GenBank/DDBJ whole genome shotgun (WGS) entry which is preliminary data.</text>
</comment>
<keyword evidence="3" id="KW-1185">Reference proteome</keyword>
<evidence type="ECO:0000313" key="2">
    <source>
        <dbReference type="EMBL" id="KAL2632666.1"/>
    </source>
</evidence>
<dbReference type="Pfam" id="PF00564">
    <property type="entry name" value="PB1"/>
    <property type="match status" value="1"/>
</dbReference>
<sequence length="198" mass="22396">MSYTCYTIKVPTQGIKVELDDDLRRLNFDWQPGADNGLSFAEMESQIRELFDIPAFTKLRFTYVDCDNDVVTMVSDRDLRDASVSQGLNPLRMKVVPLEQKNEENYDLCQSCYVQTGHHAGEYEVVDPPLPVDPVAEAQASMEALALQRIQHQNEIATMHQMQCWAQANASIAAAAAMSKDRIQKIQRDMIAIAGWRL</sequence>
<dbReference type="EMBL" id="JBHFFA010000003">
    <property type="protein sequence ID" value="KAL2632666.1"/>
    <property type="molecule type" value="Genomic_DNA"/>
</dbReference>
<evidence type="ECO:0000313" key="3">
    <source>
        <dbReference type="Proteomes" id="UP001605036"/>
    </source>
</evidence>
<evidence type="ECO:0000259" key="1">
    <source>
        <dbReference type="Pfam" id="PF00564"/>
    </source>
</evidence>
<proteinExistence type="predicted"/>
<dbReference type="InterPro" id="IPR000270">
    <property type="entry name" value="PB1_dom"/>
</dbReference>
<dbReference type="AlphaFoldDB" id="A0ABD1YPG0"/>
<accession>A0ABD1YPG0</accession>